<sequence length="124" mass="14596">MSAHFALITHFTQRLRFIPLFDKFMPNLGIAFDLMQVRFNDLGRLAFFTPYYKYVFSRSWITCRNDVVGRTWRDFQTGNHQTNMTSTTSEVARPYINPEEQWPDFMEHAARVMASIPRCADSSD</sequence>
<comment type="caution">
    <text evidence="1">The sequence shown here is derived from an EMBL/GenBank/DDBJ whole genome shotgun (WGS) entry which is preliminary data.</text>
</comment>
<keyword evidence="2" id="KW-1185">Reference proteome</keyword>
<organism evidence="1 2">
    <name type="scientific">Protopolystoma xenopodis</name>
    <dbReference type="NCBI Taxonomy" id="117903"/>
    <lineage>
        <taxon>Eukaryota</taxon>
        <taxon>Metazoa</taxon>
        <taxon>Spiralia</taxon>
        <taxon>Lophotrochozoa</taxon>
        <taxon>Platyhelminthes</taxon>
        <taxon>Monogenea</taxon>
        <taxon>Polyopisthocotylea</taxon>
        <taxon>Polystomatidea</taxon>
        <taxon>Polystomatidae</taxon>
        <taxon>Protopolystoma</taxon>
    </lineage>
</organism>
<protein>
    <submittedName>
        <fullName evidence="1">Uncharacterized protein</fullName>
    </submittedName>
</protein>
<accession>A0A448WM77</accession>
<proteinExistence type="predicted"/>
<evidence type="ECO:0000313" key="1">
    <source>
        <dbReference type="EMBL" id="VEL15229.1"/>
    </source>
</evidence>
<dbReference type="AlphaFoldDB" id="A0A448WM77"/>
<reference evidence="1" key="1">
    <citation type="submission" date="2018-11" db="EMBL/GenBank/DDBJ databases">
        <authorList>
            <consortium name="Pathogen Informatics"/>
        </authorList>
    </citation>
    <scope>NUCLEOTIDE SEQUENCE</scope>
</reference>
<gene>
    <name evidence="1" type="ORF">PXEA_LOCUS8669</name>
</gene>
<evidence type="ECO:0000313" key="2">
    <source>
        <dbReference type="Proteomes" id="UP000784294"/>
    </source>
</evidence>
<dbReference type="Proteomes" id="UP000784294">
    <property type="component" value="Unassembled WGS sequence"/>
</dbReference>
<name>A0A448WM77_9PLAT</name>
<dbReference type="EMBL" id="CAAALY010023888">
    <property type="protein sequence ID" value="VEL15229.1"/>
    <property type="molecule type" value="Genomic_DNA"/>
</dbReference>
<dbReference type="OrthoDB" id="527344at2759"/>